<dbReference type="GO" id="GO:0000981">
    <property type="term" value="F:DNA-binding transcription factor activity, RNA polymerase II-specific"/>
    <property type="evidence" value="ECO:0007669"/>
    <property type="project" value="InterPro"/>
</dbReference>
<dbReference type="GeneID" id="20315797"/>
<keyword evidence="5 7" id="KW-0371">Homeobox</keyword>
<name>A0A074ZZ83_OPIVI</name>
<evidence type="ECO:0000259" key="9">
    <source>
        <dbReference type="PROSITE" id="PS50071"/>
    </source>
</evidence>
<reference evidence="10 11" key="1">
    <citation type="submission" date="2013-11" db="EMBL/GenBank/DDBJ databases">
        <title>Opisthorchis viverrini - life in the bile duct.</title>
        <authorList>
            <person name="Young N.D."/>
            <person name="Nagarajan N."/>
            <person name="Lin S.J."/>
            <person name="Korhonen P.K."/>
            <person name="Jex A.R."/>
            <person name="Hall R.S."/>
            <person name="Safavi-Hemami H."/>
            <person name="Kaewkong W."/>
            <person name="Bertrand D."/>
            <person name="Gao S."/>
            <person name="Seet Q."/>
            <person name="Wongkham S."/>
            <person name="Teh B.T."/>
            <person name="Wongkham C."/>
            <person name="Intapan P.M."/>
            <person name="Maleewong W."/>
            <person name="Yang X."/>
            <person name="Hu M."/>
            <person name="Wang Z."/>
            <person name="Hofmann A."/>
            <person name="Sternberg P.W."/>
            <person name="Tan P."/>
            <person name="Wang J."/>
            <person name="Gasser R.B."/>
        </authorList>
    </citation>
    <scope>NUCLEOTIDE SEQUENCE [LARGE SCALE GENOMIC DNA]</scope>
</reference>
<dbReference type="OrthoDB" id="6159439at2759"/>
<dbReference type="SUPFAM" id="SSF46689">
    <property type="entry name" value="Homeodomain-like"/>
    <property type="match status" value="1"/>
</dbReference>
<evidence type="ECO:0000313" key="10">
    <source>
        <dbReference type="EMBL" id="KER32386.1"/>
    </source>
</evidence>
<dbReference type="PROSITE" id="PS50071">
    <property type="entry name" value="HOMEOBOX_2"/>
    <property type="match status" value="1"/>
</dbReference>
<proteinExistence type="inferred from homology"/>
<dbReference type="AlphaFoldDB" id="A0A074ZZ83"/>
<dbReference type="CDD" id="cd00086">
    <property type="entry name" value="homeodomain"/>
    <property type="match status" value="1"/>
</dbReference>
<dbReference type="InterPro" id="IPR009057">
    <property type="entry name" value="Homeodomain-like_sf"/>
</dbReference>
<accession>A0A074ZZ83</accession>
<dbReference type="EMBL" id="KL596635">
    <property type="protein sequence ID" value="KER32386.1"/>
    <property type="molecule type" value="Genomic_DNA"/>
</dbReference>
<keyword evidence="6 7" id="KW-0539">Nucleus</keyword>
<dbReference type="Gene3D" id="1.10.10.60">
    <property type="entry name" value="Homeodomain-like"/>
    <property type="match status" value="1"/>
</dbReference>
<dbReference type="PANTHER" id="PTHR45882:SF3">
    <property type="entry name" value="PITUITARY HOMEOBOX HOMOLOG PTX1"/>
    <property type="match status" value="1"/>
</dbReference>
<keyword evidence="4 7" id="KW-0238">DNA-binding</keyword>
<protein>
    <recommendedName>
        <fullName evidence="9">Homeobox domain-containing protein</fullName>
    </recommendedName>
</protein>
<feature type="DNA-binding region" description="Homeobox" evidence="7">
    <location>
        <begin position="226"/>
        <end position="285"/>
    </location>
</feature>
<dbReference type="RefSeq" id="XP_009163932.1">
    <property type="nucleotide sequence ID" value="XM_009165668.1"/>
</dbReference>
<comment type="subcellular location">
    <subcellularLocation>
        <location evidence="1 7 8">Nucleus</location>
    </subcellularLocation>
</comment>
<evidence type="ECO:0000256" key="6">
    <source>
        <dbReference type="ARBA" id="ARBA00023242"/>
    </source>
</evidence>
<sequence length="904" mass="99368">MTSQTQPSNPAILVKPRLFMTNDYGGSGYNPLYQLDYCAPSGLPRRFPVTTSDSTLTNVMDFTSSTVQPPRNPTMRRSSTCYGDCTEKGRVGTDVFEKMTSERDSCDLPVNGQKKHFTRSFLPKDGVAEWDVFEKMTSERDSCDLPVNGQKKHFTRSFLPKDGVSVPTNFAPSSFVNPQKCTKASKTNNTGAGNCCPKVKQQAGKAVKPENNLTASFSRGTANKRQRRQRTHFTSQQLQELEATFARNRYPDMNLREEIATWTDLSESRVRVWFKNRRAKWRKRERHLDVVLRGGLPNPFVPFLRTGFVPHGLDSPFQPPAHCLYTQGTNLLPCSSQNPLHSPLFHSNPQTLSDLNDSQTQSLSAGPNMCPFIPHSYHPGLSTTPNICGAPIFPPGFPYLSTNRSDLRNCSSPSKNTNNNIHTNENFSDANQCLVSNPVTPFNLSSQPTRIHSDYAVPSAELSAAAFAASNMLTNYSSVIHNMGPSGLFDIGSGHLINNSGFTQTVTNFCPRMTHCPSFTETGISNTRIEQSHLAQPHSDDLGMLWSTGNSTGGFSGAAAAAAIAAWSANRQTIVEQGVVGVPENSHTAQRTPPPTQTPSRVTMIPVHSPNLELDRPKLVDPDNLYPPREPFLTSKPCVGSETPNSKCPSLRNSPCEITDCSAAKIDELGPKWIQAVDRDRNMNIRLSDYPGNGVQFRSNNAQYLPDINPKQPPCLPLQSKSVHDIEAKIREANCKVEDSVLDGSQNSVLATSDARAFLFVSQEVDVANLTPNSTMHSEVKFSSCSPPLNHSPWDSYKFSLAPGVPYFDAASLQYASSSEKCILSVDSNLVKSYTASTGERILKPSVCNQAPLLVTTTKVDKVATAPRWACNNDITLGKPKTWVSEDSYTLTKNERLSSGFSYD</sequence>
<dbReference type="Proteomes" id="UP000054324">
    <property type="component" value="Unassembled WGS sequence"/>
</dbReference>
<dbReference type="Pfam" id="PF00046">
    <property type="entry name" value="Homeodomain"/>
    <property type="match status" value="1"/>
</dbReference>
<evidence type="ECO:0000313" key="11">
    <source>
        <dbReference type="Proteomes" id="UP000054324"/>
    </source>
</evidence>
<evidence type="ECO:0000256" key="4">
    <source>
        <dbReference type="ARBA" id="ARBA00023125"/>
    </source>
</evidence>
<dbReference type="InterPro" id="IPR001356">
    <property type="entry name" value="HD"/>
</dbReference>
<dbReference type="GO" id="GO:0005634">
    <property type="term" value="C:nucleus"/>
    <property type="evidence" value="ECO:0007669"/>
    <property type="project" value="UniProtKB-SubCell"/>
</dbReference>
<dbReference type="PROSITE" id="PS00027">
    <property type="entry name" value="HOMEOBOX_1"/>
    <property type="match status" value="1"/>
</dbReference>
<feature type="domain" description="Homeobox" evidence="9">
    <location>
        <begin position="224"/>
        <end position="284"/>
    </location>
</feature>
<evidence type="ECO:0000256" key="5">
    <source>
        <dbReference type="ARBA" id="ARBA00023155"/>
    </source>
</evidence>
<evidence type="ECO:0000256" key="2">
    <source>
        <dbReference type="ARBA" id="ARBA00006503"/>
    </source>
</evidence>
<gene>
    <name evidence="10" type="ORF">T265_01609</name>
</gene>
<dbReference type="SMART" id="SM00389">
    <property type="entry name" value="HOX"/>
    <property type="match status" value="1"/>
</dbReference>
<evidence type="ECO:0000256" key="8">
    <source>
        <dbReference type="RuleBase" id="RU000682"/>
    </source>
</evidence>
<dbReference type="FunFam" id="1.10.10.60:FF:000679">
    <property type="entry name" value="Homeobox protein aristaless"/>
    <property type="match status" value="1"/>
</dbReference>
<evidence type="ECO:0000256" key="1">
    <source>
        <dbReference type="ARBA" id="ARBA00004123"/>
    </source>
</evidence>
<evidence type="ECO:0000256" key="7">
    <source>
        <dbReference type="PROSITE-ProRule" id="PRU00108"/>
    </source>
</evidence>
<dbReference type="PANTHER" id="PTHR45882">
    <property type="entry name" value="PITUITARY HOMEOBOX HOMOLOG PTX1"/>
    <property type="match status" value="1"/>
</dbReference>
<keyword evidence="11" id="KW-1185">Reference proteome</keyword>
<keyword evidence="3" id="KW-0217">Developmental protein</keyword>
<organism evidence="10 11">
    <name type="scientific">Opisthorchis viverrini</name>
    <name type="common">Southeast Asian liver fluke</name>
    <dbReference type="NCBI Taxonomy" id="6198"/>
    <lineage>
        <taxon>Eukaryota</taxon>
        <taxon>Metazoa</taxon>
        <taxon>Spiralia</taxon>
        <taxon>Lophotrochozoa</taxon>
        <taxon>Platyhelminthes</taxon>
        <taxon>Trematoda</taxon>
        <taxon>Digenea</taxon>
        <taxon>Opisthorchiida</taxon>
        <taxon>Opisthorchiata</taxon>
        <taxon>Opisthorchiidae</taxon>
        <taxon>Opisthorchis</taxon>
    </lineage>
</organism>
<dbReference type="CTD" id="20315797"/>
<dbReference type="KEGG" id="ovi:T265_01609"/>
<dbReference type="GO" id="GO:0000978">
    <property type="term" value="F:RNA polymerase II cis-regulatory region sequence-specific DNA binding"/>
    <property type="evidence" value="ECO:0007669"/>
    <property type="project" value="TreeGrafter"/>
</dbReference>
<evidence type="ECO:0000256" key="3">
    <source>
        <dbReference type="ARBA" id="ARBA00022473"/>
    </source>
</evidence>
<dbReference type="GO" id="GO:0009653">
    <property type="term" value="P:anatomical structure morphogenesis"/>
    <property type="evidence" value="ECO:0007669"/>
    <property type="project" value="TreeGrafter"/>
</dbReference>
<dbReference type="InterPro" id="IPR017970">
    <property type="entry name" value="Homeobox_CS"/>
</dbReference>
<dbReference type="STRING" id="6198.A0A074ZZ83"/>
<comment type="similarity">
    <text evidence="2">Belongs to the paired homeobox family. Bicoid subfamily.</text>
</comment>